<reference evidence="2 3" key="1">
    <citation type="journal article" date="2016" name="Fungal Biol.">
        <title>The genome of Xylona heveae provides a window into fungal endophytism.</title>
        <authorList>
            <person name="Gazis R."/>
            <person name="Kuo A."/>
            <person name="Riley R."/>
            <person name="LaButti K."/>
            <person name="Lipzen A."/>
            <person name="Lin J."/>
            <person name="Amirebrahimi M."/>
            <person name="Hesse C.N."/>
            <person name="Spatafora J.W."/>
            <person name="Henrissat B."/>
            <person name="Hainaut M."/>
            <person name="Grigoriev I.V."/>
            <person name="Hibbett D.S."/>
        </authorList>
    </citation>
    <scope>NUCLEOTIDE SEQUENCE [LARGE SCALE GENOMIC DNA]</scope>
    <source>
        <strain evidence="2 3">TC161</strain>
    </source>
</reference>
<protein>
    <recommendedName>
        <fullName evidence="4">PH domain-containing protein</fullName>
    </recommendedName>
</protein>
<feature type="region of interest" description="Disordered" evidence="1">
    <location>
        <begin position="467"/>
        <end position="487"/>
    </location>
</feature>
<dbReference type="Proteomes" id="UP000076632">
    <property type="component" value="Unassembled WGS sequence"/>
</dbReference>
<dbReference type="STRING" id="1328760.A0A165AB09"/>
<dbReference type="Gene3D" id="3.10.20.90">
    <property type="entry name" value="Phosphatidylinositol 3-kinase Catalytic Subunit, Chain A, domain 1"/>
    <property type="match status" value="1"/>
</dbReference>
<feature type="region of interest" description="Disordered" evidence="1">
    <location>
        <begin position="747"/>
        <end position="884"/>
    </location>
</feature>
<keyword evidence="3" id="KW-1185">Reference proteome</keyword>
<dbReference type="AlphaFoldDB" id="A0A165AB09"/>
<feature type="region of interest" description="Disordered" evidence="1">
    <location>
        <begin position="645"/>
        <end position="713"/>
    </location>
</feature>
<evidence type="ECO:0000313" key="2">
    <source>
        <dbReference type="EMBL" id="KZF20192.1"/>
    </source>
</evidence>
<gene>
    <name evidence="2" type="ORF">L228DRAFT_270285</name>
</gene>
<feature type="compositionally biased region" description="Basic residues" evidence="1">
    <location>
        <begin position="788"/>
        <end position="801"/>
    </location>
</feature>
<feature type="compositionally biased region" description="Polar residues" evidence="1">
    <location>
        <begin position="550"/>
        <end position="569"/>
    </location>
</feature>
<name>A0A165AB09_XYLHT</name>
<dbReference type="PANTHER" id="PTHR38700:SF1">
    <property type="entry name" value="PH DOMAIN-CONTAINING PROTEIN"/>
    <property type="match status" value="1"/>
</dbReference>
<feature type="compositionally biased region" description="Polar residues" evidence="1">
    <location>
        <begin position="121"/>
        <end position="131"/>
    </location>
</feature>
<dbReference type="OrthoDB" id="6235964at2759"/>
<proteinExistence type="predicted"/>
<dbReference type="PANTHER" id="PTHR38700">
    <property type="entry name" value="YALI0E22418P"/>
    <property type="match status" value="1"/>
</dbReference>
<dbReference type="SUPFAM" id="SSF54236">
    <property type="entry name" value="Ubiquitin-like"/>
    <property type="match status" value="1"/>
</dbReference>
<feature type="region of interest" description="Disordered" evidence="1">
    <location>
        <begin position="510"/>
        <end position="628"/>
    </location>
</feature>
<dbReference type="InParanoid" id="A0A165AB09"/>
<evidence type="ECO:0000313" key="3">
    <source>
        <dbReference type="Proteomes" id="UP000076632"/>
    </source>
</evidence>
<evidence type="ECO:0008006" key="4">
    <source>
        <dbReference type="Google" id="ProtNLM"/>
    </source>
</evidence>
<feature type="compositionally biased region" description="Basic and acidic residues" evidence="1">
    <location>
        <begin position="749"/>
        <end position="767"/>
    </location>
</feature>
<dbReference type="InterPro" id="IPR011993">
    <property type="entry name" value="PH-like_dom_sf"/>
</dbReference>
<dbReference type="RefSeq" id="XP_018185747.1">
    <property type="nucleotide sequence ID" value="XM_018335394.1"/>
</dbReference>
<feature type="compositionally biased region" description="Basic and acidic residues" evidence="1">
    <location>
        <begin position="608"/>
        <end position="619"/>
    </location>
</feature>
<evidence type="ECO:0000256" key="1">
    <source>
        <dbReference type="SAM" id="MobiDB-lite"/>
    </source>
</evidence>
<feature type="compositionally biased region" description="Polar residues" evidence="1">
    <location>
        <begin position="46"/>
        <end position="56"/>
    </location>
</feature>
<feature type="region of interest" description="Disordered" evidence="1">
    <location>
        <begin position="1"/>
        <end position="211"/>
    </location>
</feature>
<accession>A0A165AB09</accession>
<dbReference type="OMA" id="QTWRSWY"/>
<sequence>MAASSASSSIPQATGMGSLAAQRKDSIARSMSRYRRRGARPASGGFSTRTGGQQSEAVPLVGPSMATVPSPETPRSFVPNEEEARAVYAEAGGGGGASHRLQEATAHGRQAVAVRDAGPIQNHSNQHQNGVMHSRGQPKEHISRSTSTRSRRSSDSRQRPSFTAEDTRRDLSASQADDMLTSCFPTKRDKDVTEKPSQAPADPSTAAMGPGIDAPVSAVNAGERTVLVRFGPAETMISVTPSTTAVDVIYSAAFSFSQKVHPQNALMKECFEPLGLERPIRNYERIRDILNSWDTDSLNSLVLVPAGVDEDSDDLQVRAAPRTRPAEMTVHIYHSQKPGKWDKRFITIRSDGQVIAAKKEGSKDAVNICHLSDFDIYQPTARQLSKRLKPPKKYCYAIKSQQKSSMFLSKENFIHFLCTNDKRLAVAFYKGVQQWRSWYLVNVMGEGRTSPKSSEKIAGIALVNGRSNSLREHQRPQSAGSAGSDGVARPLLDLRDAHIVEARSRSTLAQLKEMSVPQAPMSTKAMHDRAMSLRQHGPPPVSFPSRFVERTNSLTSRPRGSSLASPLNSESEEDSAFAPNGLLGRTYSQRQKAMQDREAGTIGAVKRRSQDLTDGREHSTTATKAGGAAAAAAAQNGHATTTAATTVGASSNADGVGTSGLGRSLSTRSRADSVNGSGLKRGPSVRQQKQMPKPLVDLSPAYREPPQHARKGRGVVIDHVPAGGLVEIANNPAEVAIQVPAATTWRRPRTADDSVQRRATVSRRDRAGSQPNGTGHHHEIQQSQNHRSAPHHNNHHPHHHSRQSDPTQPQLDSGDDSRDPFTGGGLLAQTPLSRGGSRHGRGVMDGSHANGPMLDLRERSQFSPGSLLAKVEKDRPAPGPTIAREKAREIVVGVGEAVN</sequence>
<dbReference type="GeneID" id="28900531"/>
<dbReference type="Gene3D" id="2.30.29.30">
    <property type="entry name" value="Pleckstrin-homology domain (PH domain)/Phosphotyrosine-binding domain (PTB)"/>
    <property type="match status" value="1"/>
</dbReference>
<organism evidence="2 3">
    <name type="scientific">Xylona heveae (strain CBS 132557 / TC161)</name>
    <dbReference type="NCBI Taxonomy" id="1328760"/>
    <lineage>
        <taxon>Eukaryota</taxon>
        <taxon>Fungi</taxon>
        <taxon>Dikarya</taxon>
        <taxon>Ascomycota</taxon>
        <taxon>Pezizomycotina</taxon>
        <taxon>Xylonomycetes</taxon>
        <taxon>Xylonales</taxon>
        <taxon>Xylonaceae</taxon>
        <taxon>Xylona</taxon>
    </lineage>
</organism>
<dbReference type="EMBL" id="KV407463">
    <property type="protein sequence ID" value="KZF20192.1"/>
    <property type="molecule type" value="Genomic_DNA"/>
</dbReference>
<dbReference type="InterPro" id="IPR029071">
    <property type="entry name" value="Ubiquitin-like_domsf"/>
</dbReference>